<accession>A0A7W8LMN4</accession>
<feature type="domain" description="N-acetyltransferase" evidence="1">
    <location>
        <begin position="5"/>
        <end position="166"/>
    </location>
</feature>
<dbReference type="Gene3D" id="3.40.630.30">
    <property type="match status" value="1"/>
</dbReference>
<dbReference type="Proteomes" id="UP000518887">
    <property type="component" value="Unassembled WGS sequence"/>
</dbReference>
<dbReference type="CDD" id="cd04301">
    <property type="entry name" value="NAT_SF"/>
    <property type="match status" value="1"/>
</dbReference>
<dbReference type="GO" id="GO:0016747">
    <property type="term" value="F:acyltransferase activity, transferring groups other than amino-acyl groups"/>
    <property type="evidence" value="ECO:0007669"/>
    <property type="project" value="InterPro"/>
</dbReference>
<organism evidence="2 3">
    <name type="scientific">Treponema ruminis</name>
    <dbReference type="NCBI Taxonomy" id="744515"/>
    <lineage>
        <taxon>Bacteria</taxon>
        <taxon>Pseudomonadati</taxon>
        <taxon>Spirochaetota</taxon>
        <taxon>Spirochaetia</taxon>
        <taxon>Spirochaetales</taxon>
        <taxon>Treponemataceae</taxon>
        <taxon>Treponema</taxon>
    </lineage>
</organism>
<dbReference type="InterPro" id="IPR050276">
    <property type="entry name" value="MshD_Acetyltransferase"/>
</dbReference>
<comment type="caution">
    <text evidence="2">The sequence shown here is derived from an EMBL/GenBank/DDBJ whole genome shotgun (WGS) entry which is preliminary data.</text>
</comment>
<reference evidence="2 3" key="1">
    <citation type="submission" date="2020-08" db="EMBL/GenBank/DDBJ databases">
        <title>Genomic Encyclopedia of Type Strains, Phase IV (KMG-IV): sequencing the most valuable type-strain genomes for metagenomic binning, comparative biology and taxonomic classification.</title>
        <authorList>
            <person name="Goeker M."/>
        </authorList>
    </citation>
    <scope>NUCLEOTIDE SEQUENCE [LARGE SCALE GENOMIC DNA]</scope>
    <source>
        <strain evidence="2 3">DSM 103462</strain>
    </source>
</reference>
<proteinExistence type="predicted"/>
<dbReference type="RefSeq" id="WP_184660254.1">
    <property type="nucleotide sequence ID" value="NZ_CP031518.1"/>
</dbReference>
<dbReference type="InterPro" id="IPR016181">
    <property type="entry name" value="Acyl_CoA_acyltransferase"/>
</dbReference>
<dbReference type="PANTHER" id="PTHR43617:SF2">
    <property type="entry name" value="UPF0039 PROTEIN SLL0451"/>
    <property type="match status" value="1"/>
</dbReference>
<protein>
    <submittedName>
        <fullName evidence="2">Putative N-acetyltransferase YhbS</fullName>
    </submittedName>
</protein>
<keyword evidence="2" id="KW-0808">Transferase</keyword>
<dbReference type="InterPro" id="IPR000182">
    <property type="entry name" value="GNAT_dom"/>
</dbReference>
<gene>
    <name evidence="2" type="ORF">HNP76_002110</name>
</gene>
<evidence type="ECO:0000313" key="2">
    <source>
        <dbReference type="EMBL" id="MBB5226729.1"/>
    </source>
</evidence>
<name>A0A7W8LMN4_9SPIR</name>
<dbReference type="AlphaFoldDB" id="A0A7W8LMN4"/>
<dbReference type="PROSITE" id="PS51186">
    <property type="entry name" value="GNAT"/>
    <property type="match status" value="1"/>
</dbReference>
<dbReference type="Pfam" id="PF00583">
    <property type="entry name" value="Acetyltransf_1"/>
    <property type="match status" value="1"/>
</dbReference>
<dbReference type="SUPFAM" id="SSF55729">
    <property type="entry name" value="Acyl-CoA N-acyltransferases (Nat)"/>
    <property type="match status" value="1"/>
</dbReference>
<keyword evidence="3" id="KW-1185">Reference proteome</keyword>
<dbReference type="PANTHER" id="PTHR43617">
    <property type="entry name" value="L-AMINO ACID N-ACETYLTRANSFERASE"/>
    <property type="match status" value="1"/>
</dbReference>
<evidence type="ECO:0000259" key="1">
    <source>
        <dbReference type="PROSITE" id="PS51186"/>
    </source>
</evidence>
<dbReference type="EMBL" id="JACHFQ010000006">
    <property type="protein sequence ID" value="MBB5226729.1"/>
    <property type="molecule type" value="Genomic_DNA"/>
</dbReference>
<sequence>MNSNFTIRVEEPRDYRTVENLTRDSFWNVYRPGCTEHYVLHCYRSNPDFIPELSLVMEKDGQIIGHVMFSKAELSIEESGKPTGEKLPIWTFGPISIHPDFKRQGYGLKLLNFALEKAKALGFGFICMEGNINFYRHAGFDLASKLHIHYHAEPKNSEVPYFLAQELIPGYLNGIEATYTPPKGYFVAEENPDAFAQYESAFPFKEKLVLPGQLG</sequence>
<evidence type="ECO:0000313" key="3">
    <source>
        <dbReference type="Proteomes" id="UP000518887"/>
    </source>
</evidence>